<sequence>MEILKRRRLRRSRNISSKSAQDLMNFLMKLSLRCRIRSGKDIIKLMRHWKQYLEERDHLSDALDVPDSVCQRISLDLTAGSWLSEYEGPIIASLGLAIYFFKRTTDDDLHTKQTGHTEFQDKTAEMVKEISLEFPKAAAMDVDEESPAGASSGTQPQDKQVEGGARLADDDDLHTKQTGHTEFQDKTAEMVKEISLEFPKAAAMDVDEESPAGASSGTQPQGACISVVGGGAWDSADRQTSRGRSKIG</sequence>
<dbReference type="Proteomes" id="UP001141552">
    <property type="component" value="Unassembled WGS sequence"/>
</dbReference>
<dbReference type="PANTHER" id="PTHR46713">
    <property type="entry name" value="F13M7.16 PROTEIN"/>
    <property type="match status" value="1"/>
</dbReference>
<evidence type="ECO:0000256" key="1">
    <source>
        <dbReference type="SAM" id="MobiDB-lite"/>
    </source>
</evidence>
<feature type="compositionally biased region" description="Polar residues" evidence="1">
    <location>
        <begin position="149"/>
        <end position="158"/>
    </location>
</feature>
<gene>
    <name evidence="2" type="ORF">Tsubulata_004937</name>
</gene>
<organism evidence="2 3">
    <name type="scientific">Turnera subulata</name>
    <dbReference type="NCBI Taxonomy" id="218843"/>
    <lineage>
        <taxon>Eukaryota</taxon>
        <taxon>Viridiplantae</taxon>
        <taxon>Streptophyta</taxon>
        <taxon>Embryophyta</taxon>
        <taxon>Tracheophyta</taxon>
        <taxon>Spermatophyta</taxon>
        <taxon>Magnoliopsida</taxon>
        <taxon>eudicotyledons</taxon>
        <taxon>Gunneridae</taxon>
        <taxon>Pentapetalae</taxon>
        <taxon>rosids</taxon>
        <taxon>fabids</taxon>
        <taxon>Malpighiales</taxon>
        <taxon>Passifloraceae</taxon>
        <taxon>Turnera</taxon>
    </lineage>
</organism>
<keyword evidence="3" id="KW-1185">Reference proteome</keyword>
<reference evidence="2" key="2">
    <citation type="journal article" date="2023" name="Plants (Basel)">
        <title>Annotation of the Turnera subulata (Passifloraceae) Draft Genome Reveals the S-Locus Evolved after the Divergence of Turneroideae from Passifloroideae in a Stepwise Manner.</title>
        <authorList>
            <person name="Henning P.M."/>
            <person name="Roalson E.H."/>
            <person name="Mir W."/>
            <person name="McCubbin A.G."/>
            <person name="Shore J.S."/>
        </authorList>
    </citation>
    <scope>NUCLEOTIDE SEQUENCE</scope>
    <source>
        <strain evidence="2">F60SS</strain>
    </source>
</reference>
<proteinExistence type="predicted"/>
<protein>
    <submittedName>
        <fullName evidence="2">Uncharacterized protein</fullName>
    </submittedName>
</protein>
<accession>A0A9Q0J4H6</accession>
<feature type="compositionally biased region" description="Basic and acidic residues" evidence="1">
    <location>
        <begin position="182"/>
        <end position="195"/>
    </location>
</feature>
<comment type="caution">
    <text evidence="2">The sequence shown here is derived from an EMBL/GenBank/DDBJ whole genome shotgun (WGS) entry which is preliminary data.</text>
</comment>
<name>A0A9Q0J4H6_9ROSI</name>
<dbReference type="AlphaFoldDB" id="A0A9Q0J4H6"/>
<feature type="region of interest" description="Disordered" evidence="1">
    <location>
        <begin position="140"/>
        <end position="248"/>
    </location>
</feature>
<reference evidence="2" key="1">
    <citation type="submission" date="2022-02" db="EMBL/GenBank/DDBJ databases">
        <authorList>
            <person name="Henning P.M."/>
            <person name="McCubbin A.G."/>
            <person name="Shore J.S."/>
        </authorList>
    </citation>
    <scope>NUCLEOTIDE SEQUENCE</scope>
    <source>
        <strain evidence="2">F60SS</strain>
        <tissue evidence="2">Leaves</tissue>
    </source>
</reference>
<dbReference type="PANTHER" id="PTHR46713:SF1">
    <property type="entry name" value="F13M7.16 PROTEIN"/>
    <property type="match status" value="1"/>
</dbReference>
<evidence type="ECO:0000313" key="3">
    <source>
        <dbReference type="Proteomes" id="UP001141552"/>
    </source>
</evidence>
<dbReference type="EMBL" id="JAKUCV010006273">
    <property type="protein sequence ID" value="KAJ4828058.1"/>
    <property type="molecule type" value="Genomic_DNA"/>
</dbReference>
<evidence type="ECO:0000313" key="2">
    <source>
        <dbReference type="EMBL" id="KAJ4828058.1"/>
    </source>
</evidence>